<keyword evidence="7" id="KW-0406">Ion transport</keyword>
<comment type="caution">
    <text evidence="19">The sequence shown here is derived from an EMBL/GenBank/DDBJ whole genome shotgun (WGS) entry which is preliminary data.</text>
</comment>
<feature type="transmembrane region" description="Helical" evidence="15">
    <location>
        <begin position="582"/>
        <end position="601"/>
    </location>
</feature>
<dbReference type="PANTHER" id="PTHR18966">
    <property type="entry name" value="IONOTROPIC GLUTAMATE RECEPTOR"/>
    <property type="match status" value="1"/>
</dbReference>
<feature type="signal peptide" evidence="16">
    <location>
        <begin position="1"/>
        <end position="28"/>
    </location>
</feature>
<dbReference type="SMART" id="SM00918">
    <property type="entry name" value="Lig_chan-Glu_bd"/>
    <property type="match status" value="1"/>
</dbReference>
<dbReference type="FunFam" id="3.40.190.10:FF:000178">
    <property type="entry name" value="Glutamate receptor subunit"/>
    <property type="match status" value="1"/>
</dbReference>
<dbReference type="Pfam" id="PF00060">
    <property type="entry name" value="Lig_chan"/>
    <property type="match status" value="1"/>
</dbReference>
<dbReference type="Pfam" id="PF01094">
    <property type="entry name" value="ANF_receptor"/>
    <property type="match status" value="1"/>
</dbReference>
<dbReference type="SMART" id="SM00079">
    <property type="entry name" value="PBPe"/>
    <property type="match status" value="1"/>
</dbReference>
<reference evidence="19" key="1">
    <citation type="submission" date="2021-06" db="EMBL/GenBank/DDBJ databases">
        <authorList>
            <person name="Hodson N. C."/>
            <person name="Mongue J. A."/>
            <person name="Jaron S. K."/>
        </authorList>
    </citation>
    <scope>NUCLEOTIDE SEQUENCE</scope>
</reference>
<keyword evidence="2" id="KW-0813">Transport</keyword>
<dbReference type="EMBL" id="CAJVCH010570144">
    <property type="protein sequence ID" value="CAG7834172.1"/>
    <property type="molecule type" value="Genomic_DNA"/>
</dbReference>
<comment type="similarity">
    <text evidence="1">Belongs to the glutamate-gated ion channel (TC 1.A.10.1) family.</text>
</comment>
<feature type="domain" description="Ionotropic glutamate receptor L-glutamate and glycine-binding" evidence="18">
    <location>
        <begin position="461"/>
        <end position="526"/>
    </location>
</feature>
<evidence type="ECO:0000256" key="10">
    <source>
        <dbReference type="ARBA" id="ARBA00023180"/>
    </source>
</evidence>
<evidence type="ECO:0000256" key="5">
    <source>
        <dbReference type="ARBA" id="ARBA00022989"/>
    </source>
</evidence>
<keyword evidence="16" id="KW-0732">Signal</keyword>
<gene>
    <name evidence="19" type="ORF">AFUS01_LOCUS43702</name>
</gene>
<dbReference type="FunFam" id="3.40.190.10:FF:000061">
    <property type="entry name" value="Glutamate receptor, ionotropic kainate"/>
    <property type="match status" value="1"/>
</dbReference>
<evidence type="ECO:0000313" key="19">
    <source>
        <dbReference type="EMBL" id="CAG7834172.1"/>
    </source>
</evidence>
<organism evidence="19 20">
    <name type="scientific">Allacma fusca</name>
    <dbReference type="NCBI Taxonomy" id="39272"/>
    <lineage>
        <taxon>Eukaryota</taxon>
        <taxon>Metazoa</taxon>
        <taxon>Ecdysozoa</taxon>
        <taxon>Arthropoda</taxon>
        <taxon>Hexapoda</taxon>
        <taxon>Collembola</taxon>
        <taxon>Symphypleona</taxon>
        <taxon>Sminthuridae</taxon>
        <taxon>Allacma</taxon>
    </lineage>
</organism>
<sequence length="958" mass="107813">MVGGGAHSSFVLLSILLLQLILLDPSRGQSSSLSGHTKIVQIGALFDDVEPYEKSAFKNAVQRINDDPNLLPRSRIEAQIEHLQAANSVSASSQVCNMMSKGVAAIFGPQTHESASHVQSICDAFEIPHIETKWDFRIRKENYMINLYPHPFTLSRAYNDLVEAFGWESYIVIYDAMYRQRTHCTQEVTSKSLCLLYLYARPLFREILRETKIRNIVLDCDTRKILGVLKQAQQIGLMTYKYSYVLTTLDLHTIDLEDFRFAEVNITAFRMVDPNRPEVQTVLQQYQQQHSETNRNSFTGNYGSSLWMTSNGKAPENNHVQLLKTDTALLYDAVYLLAKALHVLDSSQRIEIKRLNCSATDTWPHGYSIINYMKMVQLQGLTGLIQFNTTGFRTDVNLDVIQLKDPELKDPEGLKKIGAWDSKFASKFNWSRPVSTVSKDELDALSIRNRTFRVSTMLNAPFTMLTRSEKPLLGNARYEGFVVDLLQKLSVNLGFKYIIKPVSDGGYGQRNQTTGEWNGMISEVLRGEADIAVADLTISKDRQEAVDFTMPFMNLGISILYVVPTAKPPSLFSFLSPFSKDVWLYMFIAFFGVSVILYILARLTPYEWCNPHPCITEPDELVNQFTSLNSFWFTIGSLMQQGSDVAPKAVSTRMIAGIWWFFTLIMVSSYTANLATFLIVQDLDETIKNLEDLAKQDKVKYGCVGTGSTVSFFRDSPFKLNKQIWDNIVKANAKQMVLMKDNKHGIEKVKASNGNYAFFMESTVIEYTIERECKLAQVGGLLDSKGYGIALPKGSKYLQFFSSGILNLQEAGALDELKRKWWKEERKESNCALGSDGDAVKPLRLANVGGVFVVLVCGSLFAVLLALLEFVWKSKQAAKIQGDSFWNEFTTEFKFALACRGNTKPVKKKENLSGNTDLANNGSHGIGSNPYLDLPVDSYGFPKVATPMNGRLDREGFT</sequence>
<accession>A0A8J2LPR5</accession>
<keyword evidence="12" id="KW-1071">Ligand-gated ion channel</keyword>
<dbReference type="InterPro" id="IPR001828">
    <property type="entry name" value="ANF_lig-bd_rcpt"/>
</dbReference>
<evidence type="ECO:0000256" key="13">
    <source>
        <dbReference type="ARBA" id="ARBA00023303"/>
    </source>
</evidence>
<keyword evidence="13" id="KW-0407">Ion channel</keyword>
<dbReference type="InterPro" id="IPR015683">
    <property type="entry name" value="Ionotropic_Glu_rcpt"/>
</dbReference>
<name>A0A8J2LPR5_9HEXA</name>
<dbReference type="AlphaFoldDB" id="A0A8J2LPR5"/>
<evidence type="ECO:0000259" key="17">
    <source>
        <dbReference type="SMART" id="SM00079"/>
    </source>
</evidence>
<dbReference type="Proteomes" id="UP000708208">
    <property type="component" value="Unassembled WGS sequence"/>
</dbReference>
<evidence type="ECO:0000256" key="8">
    <source>
        <dbReference type="ARBA" id="ARBA00023136"/>
    </source>
</evidence>
<evidence type="ECO:0000313" key="20">
    <source>
        <dbReference type="Proteomes" id="UP000708208"/>
    </source>
</evidence>
<evidence type="ECO:0000256" key="11">
    <source>
        <dbReference type="ARBA" id="ARBA00023257"/>
    </source>
</evidence>
<evidence type="ECO:0000256" key="12">
    <source>
        <dbReference type="ARBA" id="ARBA00023286"/>
    </source>
</evidence>
<feature type="transmembrane region" description="Helical" evidence="15">
    <location>
        <begin position="851"/>
        <end position="872"/>
    </location>
</feature>
<evidence type="ECO:0000256" key="1">
    <source>
        <dbReference type="ARBA" id="ARBA00008685"/>
    </source>
</evidence>
<keyword evidence="4 15" id="KW-0812">Transmembrane</keyword>
<evidence type="ECO:0000259" key="18">
    <source>
        <dbReference type="SMART" id="SM00918"/>
    </source>
</evidence>
<dbReference type="InterPro" id="IPR001320">
    <property type="entry name" value="Iontro_rcpt_C"/>
</dbReference>
<feature type="chain" id="PRO_5035266549" description="Glutamate receptor ionotropic, kainate 2" evidence="16">
    <location>
        <begin position="29"/>
        <end position="958"/>
    </location>
</feature>
<dbReference type="FunFam" id="1.10.287.70:FF:000010">
    <property type="entry name" value="Putative glutamate receptor ionotropic kainate 1"/>
    <property type="match status" value="1"/>
</dbReference>
<keyword evidence="11" id="KW-0628">Postsynaptic cell membrane</keyword>
<keyword evidence="5 15" id="KW-1133">Transmembrane helix</keyword>
<dbReference type="GO" id="GO:0045211">
    <property type="term" value="C:postsynaptic membrane"/>
    <property type="evidence" value="ECO:0007669"/>
    <property type="project" value="UniProtKB-SubCell"/>
</dbReference>
<keyword evidence="6" id="KW-0770">Synapse</keyword>
<evidence type="ECO:0000256" key="16">
    <source>
        <dbReference type="SAM" id="SignalP"/>
    </source>
</evidence>
<evidence type="ECO:0000256" key="7">
    <source>
        <dbReference type="ARBA" id="ARBA00023065"/>
    </source>
</evidence>
<evidence type="ECO:0000256" key="2">
    <source>
        <dbReference type="ARBA" id="ARBA00022448"/>
    </source>
</evidence>
<dbReference type="CDD" id="cd06382">
    <property type="entry name" value="PBP1_iGluR_Kainate"/>
    <property type="match status" value="1"/>
</dbReference>
<evidence type="ECO:0000256" key="14">
    <source>
        <dbReference type="ARBA" id="ARBA00034104"/>
    </source>
</evidence>
<dbReference type="OrthoDB" id="5984008at2759"/>
<comment type="subcellular location">
    <subcellularLocation>
        <location evidence="14">Postsynaptic cell membrane</location>
        <topology evidence="14">Multi-pass membrane protein</topology>
    </subcellularLocation>
</comment>
<evidence type="ECO:0008006" key="21">
    <source>
        <dbReference type="Google" id="ProtNLM"/>
    </source>
</evidence>
<evidence type="ECO:0000256" key="15">
    <source>
        <dbReference type="SAM" id="Phobius"/>
    </source>
</evidence>
<dbReference type="GO" id="GO:0015276">
    <property type="term" value="F:ligand-gated monoatomic ion channel activity"/>
    <property type="evidence" value="ECO:0007669"/>
    <property type="project" value="InterPro"/>
</dbReference>
<evidence type="ECO:0000256" key="4">
    <source>
        <dbReference type="ARBA" id="ARBA00022692"/>
    </source>
</evidence>
<dbReference type="Pfam" id="PF10613">
    <property type="entry name" value="Lig_chan-Glu_bd"/>
    <property type="match status" value="1"/>
</dbReference>
<evidence type="ECO:0000256" key="9">
    <source>
        <dbReference type="ARBA" id="ARBA00023170"/>
    </source>
</evidence>
<keyword evidence="10" id="KW-0325">Glycoprotein</keyword>
<feature type="domain" description="Ionotropic glutamate receptor C-terminal" evidence="17">
    <location>
        <begin position="451"/>
        <end position="824"/>
    </location>
</feature>
<feature type="transmembrane region" description="Helical" evidence="15">
    <location>
        <begin position="658"/>
        <end position="680"/>
    </location>
</feature>
<dbReference type="InterPro" id="IPR019594">
    <property type="entry name" value="Glu/Gly-bd"/>
</dbReference>
<keyword evidence="9" id="KW-0675">Receptor</keyword>
<keyword evidence="3" id="KW-1003">Cell membrane</keyword>
<evidence type="ECO:0000256" key="3">
    <source>
        <dbReference type="ARBA" id="ARBA00022475"/>
    </source>
</evidence>
<evidence type="ECO:0000256" key="6">
    <source>
        <dbReference type="ARBA" id="ARBA00023018"/>
    </source>
</evidence>
<keyword evidence="8 15" id="KW-0472">Membrane</keyword>
<protein>
    <recommendedName>
        <fullName evidence="21">Glutamate receptor ionotropic, kainate 2</fullName>
    </recommendedName>
</protein>
<proteinExistence type="inferred from homology"/>
<keyword evidence="20" id="KW-1185">Reference proteome</keyword>